<keyword evidence="4" id="KW-0249">Electron transport</keyword>
<dbReference type="GO" id="GO:0016020">
    <property type="term" value="C:membrane"/>
    <property type="evidence" value="ECO:0007669"/>
    <property type="project" value="UniProtKB-SubCell"/>
</dbReference>
<evidence type="ECO:0000313" key="9">
    <source>
        <dbReference type="EMBL" id="KUG18197.1"/>
    </source>
</evidence>
<dbReference type="PANTHER" id="PTHR47797">
    <property type="entry name" value="DEHYDROGENASE, PUTATIVE (AFU_ORTHOLOGUE AFUA_8G05805)-RELATED"/>
    <property type="match status" value="1"/>
</dbReference>
<protein>
    <recommendedName>
        <fullName evidence="8">Cytochrome b561 domain-containing protein</fullName>
    </recommendedName>
</protein>
<name>A0A0W8FBG3_9ZZZZ</name>
<organism evidence="9">
    <name type="scientific">hydrocarbon metagenome</name>
    <dbReference type="NCBI Taxonomy" id="938273"/>
    <lineage>
        <taxon>unclassified sequences</taxon>
        <taxon>metagenomes</taxon>
        <taxon>ecological metagenomes</taxon>
    </lineage>
</organism>
<dbReference type="InterPro" id="IPR006593">
    <property type="entry name" value="Cyt_b561/ferric_Rdtase_TM"/>
</dbReference>
<dbReference type="Gene3D" id="1.20.120.1770">
    <property type="match status" value="1"/>
</dbReference>
<comment type="subcellular location">
    <subcellularLocation>
        <location evidence="1">Membrane</location>
    </subcellularLocation>
</comment>
<feature type="transmembrane region" description="Helical" evidence="7">
    <location>
        <begin position="119"/>
        <end position="139"/>
    </location>
</feature>
<evidence type="ECO:0000256" key="5">
    <source>
        <dbReference type="ARBA" id="ARBA00022989"/>
    </source>
</evidence>
<keyword evidence="3 7" id="KW-0812">Transmembrane</keyword>
<dbReference type="PANTHER" id="PTHR47797:SF3">
    <property type="entry name" value="CYTOCHROME B561 DOMAIN-CONTAINING PROTEIN"/>
    <property type="match status" value="1"/>
</dbReference>
<evidence type="ECO:0000256" key="6">
    <source>
        <dbReference type="ARBA" id="ARBA00023136"/>
    </source>
</evidence>
<dbReference type="Pfam" id="PF03188">
    <property type="entry name" value="Cytochrom_B561"/>
    <property type="match status" value="1"/>
</dbReference>
<sequence length="178" mass="19576">MIRKVAVMNSKGIFFRLSWLAIALLAASSSIIAASAIEIEPIEDKILILFPYHALLVLSGLLFLIAGMVCARYLKGKRWWLKAHRTLGIAGAALTLSGITVAIYMVSASAGLQPPGGPHAYLGIIVSLMVILTPVLGFIQLKKRDKRLQTIHRWSGRMTIALMIINAYLGWMMIQSFQ</sequence>
<evidence type="ECO:0000256" key="7">
    <source>
        <dbReference type="SAM" id="Phobius"/>
    </source>
</evidence>
<keyword evidence="6 7" id="KW-0472">Membrane</keyword>
<evidence type="ECO:0000256" key="1">
    <source>
        <dbReference type="ARBA" id="ARBA00004370"/>
    </source>
</evidence>
<gene>
    <name evidence="9" type="ORF">ASZ90_012084</name>
</gene>
<comment type="caution">
    <text evidence="9">The sequence shown here is derived from an EMBL/GenBank/DDBJ whole genome shotgun (WGS) entry which is preliminary data.</text>
</comment>
<evidence type="ECO:0000259" key="8">
    <source>
        <dbReference type="SMART" id="SM00665"/>
    </source>
</evidence>
<dbReference type="AlphaFoldDB" id="A0A0W8FBG3"/>
<keyword evidence="5 7" id="KW-1133">Transmembrane helix</keyword>
<proteinExistence type="predicted"/>
<reference evidence="9" key="1">
    <citation type="journal article" date="2015" name="Proc. Natl. Acad. Sci. U.S.A.">
        <title>Networks of energetic and metabolic interactions define dynamics in microbial communities.</title>
        <authorList>
            <person name="Embree M."/>
            <person name="Liu J.K."/>
            <person name="Al-Bassam M.M."/>
            <person name="Zengler K."/>
        </authorList>
    </citation>
    <scope>NUCLEOTIDE SEQUENCE</scope>
</reference>
<feature type="transmembrane region" description="Helical" evidence="7">
    <location>
        <begin position="52"/>
        <end position="74"/>
    </location>
</feature>
<feature type="transmembrane region" description="Helical" evidence="7">
    <location>
        <begin position="160"/>
        <end position="177"/>
    </location>
</feature>
<feature type="transmembrane region" description="Helical" evidence="7">
    <location>
        <begin position="86"/>
        <end position="107"/>
    </location>
</feature>
<accession>A0A0W8FBG3</accession>
<evidence type="ECO:0000256" key="3">
    <source>
        <dbReference type="ARBA" id="ARBA00022692"/>
    </source>
</evidence>
<feature type="domain" description="Cytochrome b561" evidence="8">
    <location>
        <begin position="52"/>
        <end position="171"/>
    </location>
</feature>
<dbReference type="EMBL" id="LNQE01001394">
    <property type="protein sequence ID" value="KUG18197.1"/>
    <property type="molecule type" value="Genomic_DNA"/>
</dbReference>
<evidence type="ECO:0000256" key="2">
    <source>
        <dbReference type="ARBA" id="ARBA00022448"/>
    </source>
</evidence>
<keyword evidence="2" id="KW-0813">Transport</keyword>
<evidence type="ECO:0000256" key="4">
    <source>
        <dbReference type="ARBA" id="ARBA00022982"/>
    </source>
</evidence>
<dbReference type="SMART" id="SM00665">
    <property type="entry name" value="B561"/>
    <property type="match status" value="1"/>
</dbReference>